<name>A0A7N9CD72_MACFA</name>
<sequence length="85" mass="9109">TPPRPANFCLPASLCPEACALPHTSGKDPCRGGLAWALQRSPQTDWSAVVRSWGGSPSQQALFLGWDRKLKPGAVAYAFLSWSLA</sequence>
<dbReference type="AlphaFoldDB" id="A0A7N9CD72"/>
<evidence type="ECO:0000313" key="1">
    <source>
        <dbReference type="Ensembl" id="ENSMFAP00000048065.1"/>
    </source>
</evidence>
<organism evidence="1 2">
    <name type="scientific">Macaca fascicularis</name>
    <name type="common">Crab-eating macaque</name>
    <name type="synonym">Cynomolgus monkey</name>
    <dbReference type="NCBI Taxonomy" id="9541"/>
    <lineage>
        <taxon>Eukaryota</taxon>
        <taxon>Metazoa</taxon>
        <taxon>Chordata</taxon>
        <taxon>Craniata</taxon>
        <taxon>Vertebrata</taxon>
        <taxon>Euteleostomi</taxon>
        <taxon>Mammalia</taxon>
        <taxon>Eutheria</taxon>
        <taxon>Euarchontoglires</taxon>
        <taxon>Primates</taxon>
        <taxon>Haplorrhini</taxon>
        <taxon>Catarrhini</taxon>
        <taxon>Cercopithecidae</taxon>
        <taxon>Cercopithecinae</taxon>
        <taxon>Macaca</taxon>
    </lineage>
</organism>
<keyword evidence="2" id="KW-1185">Reference proteome</keyword>
<reference evidence="1" key="3">
    <citation type="submission" date="2025-09" db="UniProtKB">
        <authorList>
            <consortium name="Ensembl"/>
        </authorList>
    </citation>
    <scope>IDENTIFICATION</scope>
</reference>
<dbReference type="Proteomes" id="UP000233100">
    <property type="component" value="Chromosome 10"/>
</dbReference>
<dbReference type="Ensembl" id="ENSMFAT00000095917.1">
    <property type="protein sequence ID" value="ENSMFAP00000048065.1"/>
    <property type="gene ID" value="ENSMFAG00000056579.1"/>
</dbReference>
<reference evidence="1 2" key="1">
    <citation type="submission" date="2013-03" db="EMBL/GenBank/DDBJ databases">
        <authorList>
            <person name="Warren W."/>
            <person name="Wilson R.K."/>
        </authorList>
    </citation>
    <scope>NUCLEOTIDE SEQUENCE</scope>
</reference>
<proteinExistence type="predicted"/>
<reference evidence="1" key="2">
    <citation type="submission" date="2025-08" db="UniProtKB">
        <authorList>
            <consortium name="Ensembl"/>
        </authorList>
    </citation>
    <scope>IDENTIFICATION</scope>
</reference>
<evidence type="ECO:0000313" key="2">
    <source>
        <dbReference type="Proteomes" id="UP000233100"/>
    </source>
</evidence>
<accession>A0A7N9CD72</accession>
<dbReference type="GeneTree" id="ENSGT00910000147235"/>
<protein>
    <submittedName>
        <fullName evidence="1">Uncharacterized protein</fullName>
    </submittedName>
</protein>